<dbReference type="EMBL" id="BSOR01000037">
    <property type="protein sequence ID" value="GLR64691.1"/>
    <property type="molecule type" value="Genomic_DNA"/>
</dbReference>
<keyword evidence="1" id="KW-0812">Transmembrane</keyword>
<evidence type="ECO:0000313" key="4">
    <source>
        <dbReference type="Proteomes" id="UP001156682"/>
    </source>
</evidence>
<dbReference type="InterPro" id="IPR018639">
    <property type="entry name" value="DUF2062"/>
</dbReference>
<dbReference type="RefSeq" id="WP_051610466.1">
    <property type="nucleotide sequence ID" value="NZ_BSOR01000037.1"/>
</dbReference>
<keyword evidence="1" id="KW-0472">Membrane</keyword>
<dbReference type="Pfam" id="PF09835">
    <property type="entry name" value="DUF2062"/>
    <property type="match status" value="1"/>
</dbReference>
<keyword evidence="1" id="KW-1133">Transmembrane helix</keyword>
<feature type="domain" description="DUF2062" evidence="2">
    <location>
        <begin position="25"/>
        <end position="163"/>
    </location>
</feature>
<evidence type="ECO:0000259" key="2">
    <source>
        <dbReference type="Pfam" id="PF09835"/>
    </source>
</evidence>
<name>A0ABQ5ZYX2_9GAMM</name>
<evidence type="ECO:0000313" key="3">
    <source>
        <dbReference type="EMBL" id="GLR64691.1"/>
    </source>
</evidence>
<organism evidence="3 4">
    <name type="scientific">Marinospirillum insulare</name>
    <dbReference type="NCBI Taxonomy" id="217169"/>
    <lineage>
        <taxon>Bacteria</taxon>
        <taxon>Pseudomonadati</taxon>
        <taxon>Pseudomonadota</taxon>
        <taxon>Gammaproteobacteria</taxon>
        <taxon>Oceanospirillales</taxon>
        <taxon>Oceanospirillaceae</taxon>
        <taxon>Marinospirillum</taxon>
    </lineage>
</organism>
<dbReference type="Proteomes" id="UP001156682">
    <property type="component" value="Unassembled WGS sequence"/>
</dbReference>
<feature type="transmembrane region" description="Helical" evidence="1">
    <location>
        <begin position="48"/>
        <end position="71"/>
    </location>
</feature>
<accession>A0ABQ5ZYX2</accession>
<dbReference type="PANTHER" id="PTHR40547:SF1">
    <property type="entry name" value="SLL0298 PROTEIN"/>
    <property type="match status" value="1"/>
</dbReference>
<reference evidence="4" key="1">
    <citation type="journal article" date="2019" name="Int. J. Syst. Evol. Microbiol.">
        <title>The Global Catalogue of Microorganisms (GCM) 10K type strain sequencing project: providing services to taxonomists for standard genome sequencing and annotation.</title>
        <authorList>
            <consortium name="The Broad Institute Genomics Platform"/>
            <consortium name="The Broad Institute Genome Sequencing Center for Infectious Disease"/>
            <person name="Wu L."/>
            <person name="Ma J."/>
        </authorList>
    </citation>
    <scope>NUCLEOTIDE SEQUENCE [LARGE SCALE GENOMIC DNA]</scope>
    <source>
        <strain evidence="4">NBRC 100033</strain>
    </source>
</reference>
<feature type="transmembrane region" description="Helical" evidence="1">
    <location>
        <begin position="132"/>
        <end position="155"/>
    </location>
</feature>
<dbReference type="PANTHER" id="PTHR40547">
    <property type="entry name" value="SLL0298 PROTEIN"/>
    <property type="match status" value="1"/>
</dbReference>
<comment type="caution">
    <text evidence="3">The sequence shown here is derived from an EMBL/GenBank/DDBJ whole genome shotgun (WGS) entry which is preliminary data.</text>
</comment>
<sequence>MPRKLIKRFMPKPEKIQANKSLGFMSAHLADPSLWTLTRTSVSGAFSIGLFVAFLPIPMQMLLAAFLAGYWRVNLPISVGLVWVSNPLTTPPLLYVCYRLGAWILNVPLSPPSSEGIIDWVFTHFNQIWPPLLLGCLIIGAVLAVVANVAVRLLWRWQVSQSWNKRQSNRLLPSTQKKDTPEN</sequence>
<gene>
    <name evidence="3" type="ORF">GCM10007878_21290</name>
</gene>
<evidence type="ECO:0000256" key="1">
    <source>
        <dbReference type="SAM" id="Phobius"/>
    </source>
</evidence>
<proteinExistence type="predicted"/>
<keyword evidence="4" id="KW-1185">Reference proteome</keyword>
<protein>
    <recommendedName>
        <fullName evidence="2">DUF2062 domain-containing protein</fullName>
    </recommendedName>
</protein>